<proteinExistence type="predicted"/>
<feature type="chain" id="PRO_5045292309" description="histidine kinase" evidence="7">
    <location>
        <begin position="23"/>
        <end position="756"/>
    </location>
</feature>
<dbReference type="SUPFAM" id="SSF55874">
    <property type="entry name" value="ATPase domain of HSP90 chaperone/DNA topoisomerase II/histidine kinase"/>
    <property type="match status" value="1"/>
</dbReference>
<dbReference type="Gene3D" id="1.10.287.130">
    <property type="match status" value="1"/>
</dbReference>
<dbReference type="EC" id="2.7.13.3" evidence="2"/>
<dbReference type="Pfam" id="PF00072">
    <property type="entry name" value="Response_reg"/>
    <property type="match status" value="1"/>
</dbReference>
<sequence>MHINIIFSLYLASLLVAFSACAENEKSVVLQLKWKHQFQFAGYYAAKHKGFYNEAGLKVEIRERDLKTSPLDEVLNGRATFGIADSSIVLQRLHNKPLVITSTVFQHSPLVLMARASSGIRNISDLIGKRIMFQRGVDDASLLAMLSIVGIDSDDYQLIKHNFDNMSLMNGDSDVMSAYLTNQPNLYRNMGEEVVLFDPVNYGIDFYGDLIFTSEDVIGEDLNSVDAFTQASLRGWLYAVEHPEEIVDLIIKEYNPTINREMLLQEAAATKRLINSHLIPIGSMYKMRFERISEIYQTLNMAPKSGTLSGLTLDEYREDNNVFFSKWGIIIGGVIIVLSILLIFFYFLNRKLNERVKERTFALKDSNDLLELHVSDIKEKNKALKLAMLQVNQANQAKSTFLANMSHEIRTPMNGIFGSLQLLEQMPLDKLAHELIESASFSTKNLLVIINDILDFSKIEAGKLNVSDVPFDLYKVLSSLQQDVQPLVENKDVTFFINVISGTHQYWRGDPVRVKQILINMVSNAIKFTEEGTVVVNIEDKQGLHIDVIDSGIGMNADMMSRLFGRFEQADSSTTRKNGGTGLGFSITRSLVELMGGTMSVVSKVKQGTTINMFLPLKQAKFEDMIEKDLPNFKLLKTKKVLLAEDNKINQMVAVKMLESIGVQVTVVDNGQLALDAVQKQDFDLVLMDIQMPVMDGLAACTELRKTHKDLPIVALTANVMSDDILKYKQEGFNDHVGKPIEQAYLFKVLAQYLSD</sequence>
<gene>
    <name evidence="10" type="ORF">RT723_05755</name>
</gene>
<dbReference type="InterPro" id="IPR036890">
    <property type="entry name" value="HATPase_C_sf"/>
</dbReference>
<dbReference type="PANTHER" id="PTHR45339:SF1">
    <property type="entry name" value="HYBRID SIGNAL TRANSDUCTION HISTIDINE KINASE J"/>
    <property type="match status" value="1"/>
</dbReference>
<dbReference type="InterPro" id="IPR005467">
    <property type="entry name" value="His_kinase_dom"/>
</dbReference>
<evidence type="ECO:0000256" key="7">
    <source>
        <dbReference type="SAM" id="SignalP"/>
    </source>
</evidence>
<evidence type="ECO:0000256" key="1">
    <source>
        <dbReference type="ARBA" id="ARBA00000085"/>
    </source>
</evidence>
<dbReference type="PROSITE" id="PS50109">
    <property type="entry name" value="HIS_KIN"/>
    <property type="match status" value="1"/>
</dbReference>
<evidence type="ECO:0000256" key="5">
    <source>
        <dbReference type="PROSITE-ProRule" id="PRU00169"/>
    </source>
</evidence>
<feature type="domain" description="Response regulatory" evidence="9">
    <location>
        <begin position="640"/>
        <end position="754"/>
    </location>
</feature>
<dbReference type="SMART" id="SM00448">
    <property type="entry name" value="REC"/>
    <property type="match status" value="1"/>
</dbReference>
<evidence type="ECO:0000313" key="11">
    <source>
        <dbReference type="Proteomes" id="UP001257914"/>
    </source>
</evidence>
<feature type="signal peptide" evidence="7">
    <location>
        <begin position="1"/>
        <end position="22"/>
    </location>
</feature>
<evidence type="ECO:0000259" key="9">
    <source>
        <dbReference type="PROSITE" id="PS50110"/>
    </source>
</evidence>
<keyword evidence="4" id="KW-0902">Two-component regulatory system</keyword>
<dbReference type="CDD" id="cd00082">
    <property type="entry name" value="HisKA"/>
    <property type="match status" value="1"/>
</dbReference>
<accession>A0ABU3QZ04</accession>
<keyword evidence="7" id="KW-0732">Signal</keyword>
<dbReference type="Pfam" id="PF00512">
    <property type="entry name" value="HisKA"/>
    <property type="match status" value="1"/>
</dbReference>
<keyword evidence="6" id="KW-0472">Membrane</keyword>
<dbReference type="InterPro" id="IPR001789">
    <property type="entry name" value="Sig_transdc_resp-reg_receiver"/>
</dbReference>
<dbReference type="InterPro" id="IPR036097">
    <property type="entry name" value="HisK_dim/P_sf"/>
</dbReference>
<dbReference type="SUPFAM" id="SSF52172">
    <property type="entry name" value="CheY-like"/>
    <property type="match status" value="1"/>
</dbReference>
<organism evidence="10 11">
    <name type="scientific">Psychrosphaera aquimarina</name>
    <dbReference type="NCBI Taxonomy" id="2044854"/>
    <lineage>
        <taxon>Bacteria</taxon>
        <taxon>Pseudomonadati</taxon>
        <taxon>Pseudomonadota</taxon>
        <taxon>Gammaproteobacteria</taxon>
        <taxon>Alteromonadales</taxon>
        <taxon>Pseudoalteromonadaceae</taxon>
        <taxon>Psychrosphaera</taxon>
    </lineage>
</organism>
<dbReference type="Gene3D" id="3.30.565.10">
    <property type="entry name" value="Histidine kinase-like ATPase, C-terminal domain"/>
    <property type="match status" value="1"/>
</dbReference>
<dbReference type="InterPro" id="IPR003661">
    <property type="entry name" value="HisK_dim/P_dom"/>
</dbReference>
<dbReference type="EMBL" id="JAWCUA010000003">
    <property type="protein sequence ID" value="MDU0112514.1"/>
    <property type="molecule type" value="Genomic_DNA"/>
</dbReference>
<keyword evidence="6" id="KW-0812">Transmembrane</keyword>
<dbReference type="SUPFAM" id="SSF53850">
    <property type="entry name" value="Periplasmic binding protein-like II"/>
    <property type="match status" value="1"/>
</dbReference>
<dbReference type="InterPro" id="IPR003594">
    <property type="entry name" value="HATPase_dom"/>
</dbReference>
<evidence type="ECO:0000256" key="6">
    <source>
        <dbReference type="SAM" id="Phobius"/>
    </source>
</evidence>
<name>A0ABU3QZ04_9GAMM</name>
<comment type="caution">
    <text evidence="10">The sequence shown here is derived from an EMBL/GenBank/DDBJ whole genome shotgun (WGS) entry which is preliminary data.</text>
</comment>
<evidence type="ECO:0000259" key="8">
    <source>
        <dbReference type="PROSITE" id="PS50109"/>
    </source>
</evidence>
<dbReference type="RefSeq" id="WP_315946230.1">
    <property type="nucleotide sequence ID" value="NZ_JAWCUA010000003.1"/>
</dbReference>
<keyword evidence="3 5" id="KW-0597">Phosphoprotein</keyword>
<dbReference type="InterPro" id="IPR004358">
    <property type="entry name" value="Sig_transdc_His_kin-like_C"/>
</dbReference>
<dbReference type="PRINTS" id="PR00344">
    <property type="entry name" value="BCTRLSENSOR"/>
</dbReference>
<dbReference type="PANTHER" id="PTHR45339">
    <property type="entry name" value="HYBRID SIGNAL TRANSDUCTION HISTIDINE KINASE J"/>
    <property type="match status" value="1"/>
</dbReference>
<dbReference type="CDD" id="cd16922">
    <property type="entry name" value="HATPase_EvgS-ArcB-TorS-like"/>
    <property type="match status" value="1"/>
</dbReference>
<dbReference type="InterPro" id="IPR015168">
    <property type="entry name" value="SsuA/THI5"/>
</dbReference>
<dbReference type="Pfam" id="PF02518">
    <property type="entry name" value="HATPase_c"/>
    <property type="match status" value="1"/>
</dbReference>
<dbReference type="InterPro" id="IPR011006">
    <property type="entry name" value="CheY-like_superfamily"/>
</dbReference>
<feature type="domain" description="Histidine kinase" evidence="8">
    <location>
        <begin position="404"/>
        <end position="619"/>
    </location>
</feature>
<feature type="modified residue" description="4-aspartylphosphate" evidence="5">
    <location>
        <position position="689"/>
    </location>
</feature>
<feature type="transmembrane region" description="Helical" evidence="6">
    <location>
        <begin position="327"/>
        <end position="348"/>
    </location>
</feature>
<protein>
    <recommendedName>
        <fullName evidence="2">histidine kinase</fullName>
        <ecNumber evidence="2">2.7.13.3</ecNumber>
    </recommendedName>
</protein>
<evidence type="ECO:0000256" key="4">
    <source>
        <dbReference type="ARBA" id="ARBA00023012"/>
    </source>
</evidence>
<keyword evidence="11" id="KW-1185">Reference proteome</keyword>
<dbReference type="SUPFAM" id="SSF47384">
    <property type="entry name" value="Homodimeric domain of signal transducing histidine kinase"/>
    <property type="match status" value="1"/>
</dbReference>
<dbReference type="Pfam" id="PF09084">
    <property type="entry name" value="NMT1"/>
    <property type="match status" value="1"/>
</dbReference>
<keyword evidence="6" id="KW-1133">Transmembrane helix</keyword>
<dbReference type="SMART" id="SM00387">
    <property type="entry name" value="HATPase_c"/>
    <property type="match status" value="1"/>
</dbReference>
<dbReference type="Proteomes" id="UP001257914">
    <property type="component" value="Unassembled WGS sequence"/>
</dbReference>
<dbReference type="PROSITE" id="PS50110">
    <property type="entry name" value="RESPONSE_REGULATORY"/>
    <property type="match status" value="1"/>
</dbReference>
<comment type="catalytic activity">
    <reaction evidence="1">
        <text>ATP + protein L-histidine = ADP + protein N-phospho-L-histidine.</text>
        <dbReference type="EC" id="2.7.13.3"/>
    </reaction>
</comment>
<evidence type="ECO:0000256" key="3">
    <source>
        <dbReference type="ARBA" id="ARBA00022553"/>
    </source>
</evidence>
<dbReference type="Gene3D" id="3.40.50.2300">
    <property type="match status" value="1"/>
</dbReference>
<dbReference type="CDD" id="cd17546">
    <property type="entry name" value="REC_hyHK_CKI1_RcsC-like"/>
    <property type="match status" value="1"/>
</dbReference>
<reference evidence="10 11" key="1">
    <citation type="submission" date="2023-10" db="EMBL/GenBank/DDBJ databases">
        <title>Psychrosphaera aquimaarina strain SW33 isolated from seawater.</title>
        <authorList>
            <person name="Bayburt H."/>
            <person name="Kim J.M."/>
            <person name="Choi B.J."/>
            <person name="Jeon C.O."/>
        </authorList>
    </citation>
    <scope>NUCLEOTIDE SEQUENCE [LARGE SCALE GENOMIC DNA]</scope>
    <source>
        <strain evidence="10 11">KCTC 52743</strain>
    </source>
</reference>
<evidence type="ECO:0000256" key="2">
    <source>
        <dbReference type="ARBA" id="ARBA00012438"/>
    </source>
</evidence>
<dbReference type="Gene3D" id="3.40.190.10">
    <property type="entry name" value="Periplasmic binding protein-like II"/>
    <property type="match status" value="2"/>
</dbReference>
<dbReference type="SMART" id="SM00388">
    <property type="entry name" value="HisKA"/>
    <property type="match status" value="1"/>
</dbReference>
<evidence type="ECO:0000313" key="10">
    <source>
        <dbReference type="EMBL" id="MDU0112514.1"/>
    </source>
</evidence>